<proteinExistence type="predicted"/>
<protein>
    <submittedName>
        <fullName evidence="1">Uncharacterized protein</fullName>
    </submittedName>
</protein>
<dbReference type="Proteomes" id="UP001162483">
    <property type="component" value="Unassembled WGS sequence"/>
</dbReference>
<evidence type="ECO:0000313" key="1">
    <source>
        <dbReference type="EMBL" id="CAI9536636.1"/>
    </source>
</evidence>
<accession>A0ABN9AKQ0</accession>
<dbReference type="EMBL" id="CATNWA010000355">
    <property type="protein sequence ID" value="CAI9536636.1"/>
    <property type="molecule type" value="Genomic_DNA"/>
</dbReference>
<evidence type="ECO:0000313" key="2">
    <source>
        <dbReference type="Proteomes" id="UP001162483"/>
    </source>
</evidence>
<reference evidence="1" key="1">
    <citation type="submission" date="2023-05" db="EMBL/GenBank/DDBJ databases">
        <authorList>
            <person name="Stuckert A."/>
        </authorList>
    </citation>
    <scope>NUCLEOTIDE SEQUENCE</scope>
</reference>
<gene>
    <name evidence="1" type="ORF">SPARVUS_LOCUS1062424</name>
</gene>
<name>A0ABN9AKQ0_9NEOB</name>
<sequence length="51" mass="6017">IVRDCGHTAGDGHRLWTYYRRLSETADILQVMVRDCGHTAGDCQRLWTYYR</sequence>
<comment type="caution">
    <text evidence="1">The sequence shown here is derived from an EMBL/GenBank/DDBJ whole genome shotgun (WGS) entry which is preliminary data.</text>
</comment>
<feature type="non-terminal residue" evidence="1">
    <location>
        <position position="1"/>
    </location>
</feature>
<keyword evidence="2" id="KW-1185">Reference proteome</keyword>
<organism evidence="1 2">
    <name type="scientific">Staurois parvus</name>
    <dbReference type="NCBI Taxonomy" id="386267"/>
    <lineage>
        <taxon>Eukaryota</taxon>
        <taxon>Metazoa</taxon>
        <taxon>Chordata</taxon>
        <taxon>Craniata</taxon>
        <taxon>Vertebrata</taxon>
        <taxon>Euteleostomi</taxon>
        <taxon>Amphibia</taxon>
        <taxon>Batrachia</taxon>
        <taxon>Anura</taxon>
        <taxon>Neobatrachia</taxon>
        <taxon>Ranoidea</taxon>
        <taxon>Ranidae</taxon>
        <taxon>Staurois</taxon>
    </lineage>
</organism>